<feature type="transmembrane region" description="Helical" evidence="1">
    <location>
        <begin position="25"/>
        <end position="45"/>
    </location>
</feature>
<gene>
    <name evidence="2" type="ORF">LZC95_14325</name>
</gene>
<keyword evidence="1" id="KW-0812">Transmembrane</keyword>
<proteinExistence type="predicted"/>
<name>A0ABZ2KM08_9BACT</name>
<evidence type="ECO:0000313" key="2">
    <source>
        <dbReference type="EMBL" id="WXA98004.1"/>
    </source>
</evidence>
<dbReference type="Proteomes" id="UP001379533">
    <property type="component" value="Chromosome"/>
</dbReference>
<dbReference type="RefSeq" id="WP_394848622.1">
    <property type="nucleotide sequence ID" value="NZ_CP089982.1"/>
</dbReference>
<protein>
    <recommendedName>
        <fullName evidence="4">J domain-containing protein</fullName>
    </recommendedName>
</protein>
<evidence type="ECO:0000256" key="1">
    <source>
        <dbReference type="SAM" id="Phobius"/>
    </source>
</evidence>
<evidence type="ECO:0000313" key="3">
    <source>
        <dbReference type="Proteomes" id="UP001379533"/>
    </source>
</evidence>
<keyword evidence="1" id="KW-0472">Membrane</keyword>
<accession>A0ABZ2KM08</accession>
<evidence type="ECO:0008006" key="4">
    <source>
        <dbReference type="Google" id="ProtNLM"/>
    </source>
</evidence>
<reference evidence="2 3" key="1">
    <citation type="submission" date="2021-12" db="EMBL/GenBank/DDBJ databases">
        <title>Discovery of the Pendulisporaceae a myxobacterial family with distinct sporulation behavior and unique specialized metabolism.</title>
        <authorList>
            <person name="Garcia R."/>
            <person name="Popoff A."/>
            <person name="Bader C.D."/>
            <person name="Loehr J."/>
            <person name="Walesch S."/>
            <person name="Walt C."/>
            <person name="Boldt J."/>
            <person name="Bunk B."/>
            <person name="Haeckl F.J.F.P.J."/>
            <person name="Gunesch A.P."/>
            <person name="Birkelbach J."/>
            <person name="Nuebel U."/>
            <person name="Pietschmann T."/>
            <person name="Bach T."/>
            <person name="Mueller R."/>
        </authorList>
    </citation>
    <scope>NUCLEOTIDE SEQUENCE [LARGE SCALE GENOMIC DNA]</scope>
    <source>
        <strain evidence="2 3">MSr12523</strain>
    </source>
</reference>
<keyword evidence="1" id="KW-1133">Transmembrane helix</keyword>
<dbReference type="EMBL" id="CP089982">
    <property type="protein sequence ID" value="WXA98004.1"/>
    <property type="molecule type" value="Genomic_DNA"/>
</dbReference>
<keyword evidence="3" id="KW-1185">Reference proteome</keyword>
<sequence length="264" mass="30162">MALTVLAMFLGMTWAMYKRPRTEVLPIVVALFLGLHAVHLMIFSFRPHARVDEDGLEEVLVLRKPTRHAWNEVMRIHSNAWMFVISWRSGRATVIPLARRGLDVFADFVLTRVPPTCIPSDVTLRRLTYFARRRRRILPHAFAPEPPDPVREIALRWRDNPFAVLGLAPDCSRADVERAGQKLLGLLALGHAAARTYRTPFESDVERTEHRVRAAMAELRNPERRIAHEIWARMPLSRPAESAAADPAAFRWESAMAAIGWRRG</sequence>
<organism evidence="2 3">
    <name type="scientific">Pendulispora brunnea</name>
    <dbReference type="NCBI Taxonomy" id="2905690"/>
    <lineage>
        <taxon>Bacteria</taxon>
        <taxon>Pseudomonadati</taxon>
        <taxon>Myxococcota</taxon>
        <taxon>Myxococcia</taxon>
        <taxon>Myxococcales</taxon>
        <taxon>Sorangiineae</taxon>
        <taxon>Pendulisporaceae</taxon>
        <taxon>Pendulispora</taxon>
    </lineage>
</organism>